<dbReference type="PANTHER" id="PTHR23501:SF107">
    <property type="entry name" value="TRANSPORTER, PUTATIVE (AFU_ORTHOLOGUE AFUA_7G04730)-RELATED"/>
    <property type="match status" value="1"/>
</dbReference>
<dbReference type="Proteomes" id="UP000774617">
    <property type="component" value="Unassembled WGS sequence"/>
</dbReference>
<feature type="transmembrane region" description="Helical" evidence="6">
    <location>
        <begin position="275"/>
        <end position="293"/>
    </location>
</feature>
<feature type="transmembrane region" description="Helical" evidence="6">
    <location>
        <begin position="155"/>
        <end position="175"/>
    </location>
</feature>
<name>A0ABQ8FSU5_9PEZI</name>
<comment type="caution">
    <text evidence="7">The sequence shown here is derived from an EMBL/GenBank/DDBJ whole genome shotgun (WGS) entry which is preliminary data.</text>
</comment>
<feature type="transmembrane region" description="Helical" evidence="6">
    <location>
        <begin position="67"/>
        <end position="87"/>
    </location>
</feature>
<evidence type="ECO:0000256" key="3">
    <source>
        <dbReference type="ARBA" id="ARBA00022989"/>
    </source>
</evidence>
<dbReference type="InterPro" id="IPR011701">
    <property type="entry name" value="MFS"/>
</dbReference>
<feature type="transmembrane region" description="Helical" evidence="6">
    <location>
        <begin position="99"/>
        <end position="116"/>
    </location>
</feature>
<dbReference type="InterPro" id="IPR036259">
    <property type="entry name" value="MFS_trans_sf"/>
</dbReference>
<dbReference type="EMBL" id="JAGTJR010000062">
    <property type="protein sequence ID" value="KAH7024258.1"/>
    <property type="molecule type" value="Genomic_DNA"/>
</dbReference>
<feature type="transmembrane region" description="Helical" evidence="6">
    <location>
        <begin position="187"/>
        <end position="208"/>
    </location>
</feature>
<evidence type="ECO:0000256" key="6">
    <source>
        <dbReference type="SAM" id="Phobius"/>
    </source>
</evidence>
<evidence type="ECO:0000256" key="2">
    <source>
        <dbReference type="ARBA" id="ARBA00022692"/>
    </source>
</evidence>
<dbReference type="SUPFAM" id="SSF103473">
    <property type="entry name" value="MFS general substrate transporter"/>
    <property type="match status" value="1"/>
</dbReference>
<feature type="transmembrane region" description="Helical" evidence="6">
    <location>
        <begin position="244"/>
        <end position="263"/>
    </location>
</feature>
<sequence>MDHDRDSPDDPINYGVQEIEAARSVWTPGLLKIAYLSVFFVILGSSLETQASSNLVTYVTSDFSEHALISTISISTSLIAGAARVPIARLIDIWGRGEGYVMMVACTTLGLILMAVCNNVPVYALAQVFYYIGFDGGGYVLQVFLADTSSLRNRALVLALSSTPYILTTFAGPALAQYFQDNWSWRWAYTIFAVTTPLVSFPIIYLLFYTKYVAIRKGLIRSNELQRKEPWLEQMKRFAMQFDVVGSVLFVAGLAMILLPLSLRSDTPAGWLEPSMLTKFLTGYSALCLFAAWEWKFARVKLIPYRVIMDRTVLGSCLLCFIAFAAFNCYHAYFPSYLQVVHSLSIRESGYVANIFSITSCLLGILVAWIIRQTGRYKRLALWALPLRILGALLLIPLVRAGASAASSSSSSSSSSTRALVLTQLLNAVAGAVHVTCNTSAVHAAVAHADLAIVLAVLMLFASVGGSVGTAVAGAVWTGSMPGLLREFLPEAEKGRAEELYGSLRRQLEWPVGSPVRKAVIRAYCVTETRLCVIAAASLPLICVCVVMWRDLPVRDEDEAGTAAGRDKWKGDGPVEHHD</sequence>
<evidence type="ECO:0000256" key="1">
    <source>
        <dbReference type="ARBA" id="ARBA00004141"/>
    </source>
</evidence>
<feature type="transmembrane region" description="Helical" evidence="6">
    <location>
        <begin position="380"/>
        <end position="399"/>
    </location>
</feature>
<protein>
    <submittedName>
        <fullName evidence="7">Major facilitator superfamily domain-containing protein</fullName>
    </submittedName>
</protein>
<feature type="transmembrane region" description="Helical" evidence="6">
    <location>
        <begin position="451"/>
        <end position="477"/>
    </location>
</feature>
<evidence type="ECO:0000256" key="5">
    <source>
        <dbReference type="SAM" id="MobiDB-lite"/>
    </source>
</evidence>
<feature type="transmembrane region" description="Helical" evidence="6">
    <location>
        <begin position="353"/>
        <end position="371"/>
    </location>
</feature>
<dbReference type="PANTHER" id="PTHR23501">
    <property type="entry name" value="MAJOR FACILITATOR SUPERFAMILY"/>
    <property type="match status" value="1"/>
</dbReference>
<evidence type="ECO:0000256" key="4">
    <source>
        <dbReference type="ARBA" id="ARBA00023136"/>
    </source>
</evidence>
<evidence type="ECO:0000313" key="8">
    <source>
        <dbReference type="Proteomes" id="UP000774617"/>
    </source>
</evidence>
<accession>A0ABQ8FSU5</accession>
<comment type="subcellular location">
    <subcellularLocation>
        <location evidence="1">Membrane</location>
        <topology evidence="1">Multi-pass membrane protein</topology>
    </subcellularLocation>
</comment>
<feature type="region of interest" description="Disordered" evidence="5">
    <location>
        <begin position="560"/>
        <end position="579"/>
    </location>
</feature>
<keyword evidence="2 6" id="KW-0812">Transmembrane</keyword>
<reference evidence="7 8" key="1">
    <citation type="journal article" date="2021" name="Nat. Commun.">
        <title>Genetic determinants of endophytism in the Arabidopsis root mycobiome.</title>
        <authorList>
            <person name="Mesny F."/>
            <person name="Miyauchi S."/>
            <person name="Thiergart T."/>
            <person name="Pickel B."/>
            <person name="Atanasova L."/>
            <person name="Karlsson M."/>
            <person name="Huettel B."/>
            <person name="Barry K.W."/>
            <person name="Haridas S."/>
            <person name="Chen C."/>
            <person name="Bauer D."/>
            <person name="Andreopoulos W."/>
            <person name="Pangilinan J."/>
            <person name="LaButti K."/>
            <person name="Riley R."/>
            <person name="Lipzen A."/>
            <person name="Clum A."/>
            <person name="Drula E."/>
            <person name="Henrissat B."/>
            <person name="Kohler A."/>
            <person name="Grigoriev I.V."/>
            <person name="Martin F.M."/>
            <person name="Hacquard S."/>
        </authorList>
    </citation>
    <scope>NUCLEOTIDE SEQUENCE [LARGE SCALE GENOMIC DNA]</scope>
    <source>
        <strain evidence="7 8">MPI-SDFR-AT-0080</strain>
    </source>
</reference>
<dbReference type="Pfam" id="PF07690">
    <property type="entry name" value="MFS_1"/>
    <property type="match status" value="1"/>
</dbReference>
<evidence type="ECO:0000313" key="7">
    <source>
        <dbReference type="EMBL" id="KAH7024258.1"/>
    </source>
</evidence>
<feature type="compositionally biased region" description="Basic and acidic residues" evidence="5">
    <location>
        <begin position="565"/>
        <end position="579"/>
    </location>
</feature>
<keyword evidence="3 6" id="KW-1133">Transmembrane helix</keyword>
<feature type="transmembrane region" description="Helical" evidence="6">
    <location>
        <begin position="531"/>
        <end position="549"/>
    </location>
</feature>
<gene>
    <name evidence="7" type="ORF">B0J12DRAFT_585527</name>
</gene>
<keyword evidence="8" id="KW-1185">Reference proteome</keyword>
<organism evidence="7 8">
    <name type="scientific">Macrophomina phaseolina</name>
    <dbReference type="NCBI Taxonomy" id="35725"/>
    <lineage>
        <taxon>Eukaryota</taxon>
        <taxon>Fungi</taxon>
        <taxon>Dikarya</taxon>
        <taxon>Ascomycota</taxon>
        <taxon>Pezizomycotina</taxon>
        <taxon>Dothideomycetes</taxon>
        <taxon>Dothideomycetes incertae sedis</taxon>
        <taxon>Botryosphaeriales</taxon>
        <taxon>Botryosphaeriaceae</taxon>
        <taxon>Macrophomina</taxon>
    </lineage>
</organism>
<keyword evidence="4 6" id="KW-0472">Membrane</keyword>
<dbReference type="Gene3D" id="1.20.1250.20">
    <property type="entry name" value="MFS general substrate transporter like domains"/>
    <property type="match status" value="2"/>
</dbReference>
<feature type="transmembrane region" description="Helical" evidence="6">
    <location>
        <begin position="313"/>
        <end position="333"/>
    </location>
</feature>
<feature type="transmembrane region" description="Helical" evidence="6">
    <location>
        <begin position="29"/>
        <end position="47"/>
    </location>
</feature>
<proteinExistence type="predicted"/>